<sequence>MDLISVKEKKAMLTESSVVENLMHKLPFEIPIQDVKITALSNLDKLSTICKVVKPYGMETSTAVRTVEVDMEYRKLKKSQQLVNAEAEIRDLKCKIIQVPTVRTETVSLVNELETKISRLEDDGKFAIEDVPSASTNNEGCIIHVQDSADLVEDFMEARKLRNENDSFKQRLKSIPVKPGFDFSKDNLQNLLAQKSLELEDLKSEVLRVQHHSRVLFYRSPSDNDQGTRLKI</sequence>
<dbReference type="Proteomes" id="UP000708208">
    <property type="component" value="Unassembled WGS sequence"/>
</dbReference>
<evidence type="ECO:0000313" key="2">
    <source>
        <dbReference type="EMBL" id="CAG7821848.1"/>
    </source>
</evidence>
<reference evidence="2" key="1">
    <citation type="submission" date="2021-06" db="EMBL/GenBank/DDBJ databases">
        <authorList>
            <person name="Hodson N. C."/>
            <person name="Mongue J. A."/>
            <person name="Jaron S. K."/>
        </authorList>
    </citation>
    <scope>NUCLEOTIDE SEQUENCE</scope>
</reference>
<evidence type="ECO:0000313" key="3">
    <source>
        <dbReference type="Proteomes" id="UP000708208"/>
    </source>
</evidence>
<dbReference type="EMBL" id="CAJVCH010523092">
    <property type="protein sequence ID" value="CAG7821848.1"/>
    <property type="molecule type" value="Genomic_DNA"/>
</dbReference>
<dbReference type="AlphaFoldDB" id="A0A8J2PG56"/>
<proteinExistence type="predicted"/>
<accession>A0A8J2PG56</accession>
<organism evidence="2 3">
    <name type="scientific">Allacma fusca</name>
    <dbReference type="NCBI Taxonomy" id="39272"/>
    <lineage>
        <taxon>Eukaryota</taxon>
        <taxon>Metazoa</taxon>
        <taxon>Ecdysozoa</taxon>
        <taxon>Arthropoda</taxon>
        <taxon>Hexapoda</taxon>
        <taxon>Collembola</taxon>
        <taxon>Symphypleona</taxon>
        <taxon>Sminthuridae</taxon>
        <taxon>Allacma</taxon>
    </lineage>
</organism>
<protein>
    <submittedName>
        <fullName evidence="2">Uncharacterized protein</fullName>
    </submittedName>
</protein>
<feature type="coiled-coil region" evidence="1">
    <location>
        <begin position="75"/>
        <end position="130"/>
    </location>
</feature>
<gene>
    <name evidence="2" type="ORF">AFUS01_LOCUS32155</name>
</gene>
<keyword evidence="3" id="KW-1185">Reference proteome</keyword>
<keyword evidence="1" id="KW-0175">Coiled coil</keyword>
<comment type="caution">
    <text evidence="2">The sequence shown here is derived from an EMBL/GenBank/DDBJ whole genome shotgun (WGS) entry which is preliminary data.</text>
</comment>
<name>A0A8J2PG56_9HEXA</name>
<evidence type="ECO:0000256" key="1">
    <source>
        <dbReference type="SAM" id="Coils"/>
    </source>
</evidence>